<dbReference type="GO" id="GO:0046872">
    <property type="term" value="F:metal ion binding"/>
    <property type="evidence" value="ECO:0007669"/>
    <property type="project" value="UniProtKB-KW"/>
</dbReference>
<dbReference type="InterPro" id="IPR015803">
    <property type="entry name" value="Cys-tRNA-ligase"/>
</dbReference>
<evidence type="ECO:0000256" key="16">
    <source>
        <dbReference type="ARBA" id="ARBA00047731"/>
    </source>
</evidence>
<evidence type="ECO:0000256" key="18">
    <source>
        <dbReference type="ARBA" id="ARBA00049046"/>
    </source>
</evidence>
<dbReference type="InterPro" id="IPR024909">
    <property type="entry name" value="Cys-tRNA/MSH_ligase"/>
</dbReference>
<dbReference type="FunFam" id="3.40.50.620:FF:000027">
    <property type="entry name" value="Cysteine--tRNA ligase, cytoplasmic"/>
    <property type="match status" value="1"/>
</dbReference>
<dbReference type="OrthoDB" id="438179at2759"/>
<evidence type="ECO:0000259" key="19">
    <source>
        <dbReference type="Pfam" id="PF01406"/>
    </source>
</evidence>
<comment type="catalytic activity">
    <reaction evidence="17">
        <text>S-sulfanyl-L-cysteine + tRNA(Cys) + ATP = (S)-sulfanyl-L-cysteinyl-tRNA(Cys) + AMP + diphosphate</text>
        <dbReference type="Rhea" id="RHEA:78647"/>
        <dbReference type="Rhea" id="RHEA-COMP:9661"/>
        <dbReference type="Rhea" id="RHEA-COMP:19119"/>
        <dbReference type="ChEBI" id="CHEBI:30616"/>
        <dbReference type="ChEBI" id="CHEBI:33019"/>
        <dbReference type="ChEBI" id="CHEBI:58591"/>
        <dbReference type="ChEBI" id="CHEBI:78442"/>
        <dbReference type="ChEBI" id="CHEBI:229520"/>
        <dbReference type="ChEBI" id="CHEBI:456215"/>
    </reaction>
    <physiologicalReaction direction="left-to-right" evidence="17">
        <dbReference type="Rhea" id="RHEA:78648"/>
    </physiologicalReaction>
</comment>
<dbReference type="Gene3D" id="1.20.120.1910">
    <property type="entry name" value="Cysteine-tRNA ligase, C-terminal anti-codon recognition domain"/>
    <property type="match status" value="1"/>
</dbReference>
<dbReference type="Proteomes" id="UP001652700">
    <property type="component" value="Unplaced"/>
</dbReference>
<keyword evidence="9" id="KW-0648">Protein biosynthesis</keyword>
<accession>A0A6P7F617</accession>
<evidence type="ECO:0000313" key="20">
    <source>
        <dbReference type="EnsemblMetazoa" id="XP_028131184.1"/>
    </source>
</evidence>
<evidence type="ECO:0000256" key="13">
    <source>
        <dbReference type="ARBA" id="ARBA00045476"/>
    </source>
</evidence>
<keyword evidence="8" id="KW-0067">ATP-binding</keyword>
<comment type="catalytic activity">
    <reaction evidence="15">
        <text>2 L-cysteine = S-sulfanyl-L-cysteine + L-alanine</text>
        <dbReference type="Rhea" id="RHEA:78543"/>
        <dbReference type="ChEBI" id="CHEBI:35235"/>
        <dbReference type="ChEBI" id="CHEBI:57972"/>
        <dbReference type="ChEBI" id="CHEBI:58591"/>
    </reaction>
    <physiologicalReaction direction="left-to-right" evidence="15">
        <dbReference type="Rhea" id="RHEA:78544"/>
    </physiologicalReaction>
</comment>
<dbReference type="GeneID" id="114326919"/>
<comment type="similarity">
    <text evidence="2">Belongs to the class-I aminoacyl-tRNA synthetase family.</text>
</comment>
<dbReference type="PANTHER" id="PTHR10890">
    <property type="entry name" value="CYSTEINYL-TRNA SYNTHETASE"/>
    <property type="match status" value="1"/>
</dbReference>
<evidence type="ECO:0000256" key="7">
    <source>
        <dbReference type="ARBA" id="ARBA00022833"/>
    </source>
</evidence>
<comment type="catalytic activity">
    <reaction evidence="14">
        <text>S-disulfanyl-L-cysteine + tRNA(Cys) + ATP = (S)-disulfanyl-L-cysteinyl-tRNA(Cys) + AMP + diphosphate</text>
        <dbReference type="Rhea" id="RHEA:78651"/>
        <dbReference type="Rhea" id="RHEA-COMP:9661"/>
        <dbReference type="Rhea" id="RHEA-COMP:19120"/>
        <dbReference type="ChEBI" id="CHEBI:30616"/>
        <dbReference type="ChEBI" id="CHEBI:33019"/>
        <dbReference type="ChEBI" id="CHEBI:78442"/>
        <dbReference type="ChEBI" id="CHEBI:229465"/>
        <dbReference type="ChEBI" id="CHEBI:229521"/>
        <dbReference type="ChEBI" id="CHEBI:456215"/>
    </reaction>
    <physiologicalReaction direction="left-to-right" evidence="14">
        <dbReference type="Rhea" id="RHEA:78652"/>
    </physiologicalReaction>
</comment>
<reference evidence="20" key="2">
    <citation type="submission" date="2025-05" db="UniProtKB">
        <authorList>
            <consortium name="EnsemblMetazoa"/>
        </authorList>
    </citation>
    <scope>IDENTIFICATION</scope>
</reference>
<dbReference type="GO" id="GO:0005524">
    <property type="term" value="F:ATP binding"/>
    <property type="evidence" value="ECO:0007669"/>
    <property type="project" value="UniProtKB-KW"/>
</dbReference>
<dbReference type="InterPro" id="IPR014729">
    <property type="entry name" value="Rossmann-like_a/b/a_fold"/>
</dbReference>
<comment type="cofactor">
    <cofactor evidence="1">
        <name>Zn(2+)</name>
        <dbReference type="ChEBI" id="CHEBI:29105"/>
    </cofactor>
</comment>
<dbReference type="CDD" id="cd00672">
    <property type="entry name" value="CysRS_core"/>
    <property type="match status" value="1"/>
</dbReference>
<comment type="catalytic activity">
    <reaction evidence="18">
        <text>tRNA(Cys) + L-cysteine + ATP = L-cysteinyl-tRNA(Cys) + AMP + diphosphate</text>
        <dbReference type="Rhea" id="RHEA:17773"/>
        <dbReference type="Rhea" id="RHEA-COMP:9661"/>
        <dbReference type="Rhea" id="RHEA-COMP:9679"/>
        <dbReference type="ChEBI" id="CHEBI:30616"/>
        <dbReference type="ChEBI" id="CHEBI:33019"/>
        <dbReference type="ChEBI" id="CHEBI:35235"/>
        <dbReference type="ChEBI" id="CHEBI:78442"/>
        <dbReference type="ChEBI" id="CHEBI:78517"/>
        <dbReference type="ChEBI" id="CHEBI:456215"/>
        <dbReference type="EC" id="6.1.1.16"/>
    </reaction>
    <physiologicalReaction direction="right-to-left" evidence="18">
        <dbReference type="Rhea" id="RHEA:17775"/>
    </physiologicalReaction>
</comment>
<organism evidence="22">
    <name type="scientific">Diabrotica virgifera virgifera</name>
    <name type="common">western corn rootworm</name>
    <dbReference type="NCBI Taxonomy" id="50390"/>
    <lineage>
        <taxon>Eukaryota</taxon>
        <taxon>Metazoa</taxon>
        <taxon>Ecdysozoa</taxon>
        <taxon>Arthropoda</taxon>
        <taxon>Hexapoda</taxon>
        <taxon>Insecta</taxon>
        <taxon>Pterygota</taxon>
        <taxon>Neoptera</taxon>
        <taxon>Endopterygota</taxon>
        <taxon>Coleoptera</taxon>
        <taxon>Polyphaga</taxon>
        <taxon>Cucujiformia</taxon>
        <taxon>Chrysomeloidea</taxon>
        <taxon>Chrysomelidae</taxon>
        <taxon>Galerucinae</taxon>
        <taxon>Diabroticina</taxon>
        <taxon>Diabroticites</taxon>
        <taxon>Diabrotica</taxon>
    </lineage>
</organism>
<evidence type="ECO:0000256" key="15">
    <source>
        <dbReference type="ARBA" id="ARBA00047548"/>
    </source>
</evidence>
<dbReference type="SUPFAM" id="SSF47323">
    <property type="entry name" value="Anticodon-binding domain of a subclass of class I aminoacyl-tRNA synthetases"/>
    <property type="match status" value="1"/>
</dbReference>
<evidence type="ECO:0000256" key="14">
    <source>
        <dbReference type="ARBA" id="ARBA00047499"/>
    </source>
</evidence>
<proteinExistence type="inferred from homology"/>
<evidence type="ECO:0000256" key="10">
    <source>
        <dbReference type="ARBA" id="ARBA00023146"/>
    </source>
</evidence>
<dbReference type="GO" id="GO:0005737">
    <property type="term" value="C:cytoplasm"/>
    <property type="evidence" value="ECO:0007669"/>
    <property type="project" value="TreeGrafter"/>
</dbReference>
<evidence type="ECO:0000256" key="3">
    <source>
        <dbReference type="ARBA" id="ARBA00012832"/>
    </source>
</evidence>
<evidence type="ECO:0000256" key="8">
    <source>
        <dbReference type="ARBA" id="ARBA00022840"/>
    </source>
</evidence>
<evidence type="ECO:0000256" key="6">
    <source>
        <dbReference type="ARBA" id="ARBA00022741"/>
    </source>
</evidence>
<dbReference type="EnsemblMetazoa" id="XM_028275383.2">
    <property type="protein sequence ID" value="XP_028131184.1"/>
    <property type="gene ID" value="LOC114326919"/>
</dbReference>
<keyword evidence="7" id="KW-0862">Zinc</keyword>
<dbReference type="NCBIfam" id="TIGR00435">
    <property type="entry name" value="cysS"/>
    <property type="match status" value="1"/>
</dbReference>
<dbReference type="GO" id="GO:0006423">
    <property type="term" value="P:cysteinyl-tRNA aminoacylation"/>
    <property type="evidence" value="ECO:0007669"/>
    <property type="project" value="InterPro"/>
</dbReference>
<keyword evidence="6" id="KW-0547">Nucleotide-binding</keyword>
<evidence type="ECO:0000256" key="11">
    <source>
        <dbReference type="ARBA" id="ARBA00031499"/>
    </source>
</evidence>
<gene>
    <name evidence="22" type="primary">LOC114326919</name>
</gene>
<keyword evidence="10" id="KW-0030">Aminoacyl-tRNA synthetase</keyword>
<evidence type="ECO:0000256" key="17">
    <source>
        <dbReference type="ARBA" id="ARBA00048609"/>
    </source>
</evidence>
<dbReference type="FunCoup" id="A0A6P7F617">
    <property type="interactions" value="287"/>
</dbReference>
<dbReference type="KEGG" id="dvv:114326919"/>
<dbReference type="HAMAP" id="MF_00041">
    <property type="entry name" value="Cys_tRNA_synth"/>
    <property type="match status" value="1"/>
</dbReference>
<dbReference type="PRINTS" id="PR00983">
    <property type="entry name" value="TRNASYNTHCYS"/>
</dbReference>
<feature type="domain" description="tRNA synthetases class I catalytic" evidence="19">
    <location>
        <begin position="51"/>
        <end position="343"/>
    </location>
</feature>
<dbReference type="CTD" id="36563"/>
<name>A0A6P7F617_DIAVI</name>
<evidence type="ECO:0000256" key="4">
    <source>
        <dbReference type="ARBA" id="ARBA00022598"/>
    </source>
</evidence>
<dbReference type="PANTHER" id="PTHR10890:SF27">
    <property type="entry name" value="CYSTEINE--TRNA LIGASE, MITOCHONDRIAL-RELATED"/>
    <property type="match status" value="1"/>
</dbReference>
<dbReference type="GO" id="GO:0004817">
    <property type="term" value="F:cysteine-tRNA ligase activity"/>
    <property type="evidence" value="ECO:0007669"/>
    <property type="project" value="UniProtKB-EC"/>
</dbReference>
<evidence type="ECO:0000256" key="12">
    <source>
        <dbReference type="ARBA" id="ARBA00043868"/>
    </source>
</evidence>
<comment type="function">
    <text evidence="13">In addition to its role as an aminoacyl-tRNA synthetase, has also cysteine persulfide synthase activity. Produces reactive persulfide species such as cysteine persulfide (CysSSH) from substrate cysteine and mediate direct incorporation of CysSSH into proteins during translations, resulting in protein persulfides and polysulfides. CysSSHs behave as potent antioxidants and cellular protectants.</text>
</comment>
<dbReference type="Gene3D" id="3.40.50.620">
    <property type="entry name" value="HUPs"/>
    <property type="match status" value="1"/>
</dbReference>
<comment type="function">
    <text evidence="12">Mitochondrial cysteine-specific aminoacyl-tRNA synthetase that catalyzes the ATP-dependent ligation of cysteine to tRNA(Cys).</text>
</comment>
<dbReference type="InterPro" id="IPR032678">
    <property type="entry name" value="tRNA-synt_1_cat_dom"/>
</dbReference>
<keyword evidence="21" id="KW-1185">Reference proteome</keyword>
<evidence type="ECO:0000313" key="22">
    <source>
        <dbReference type="RefSeq" id="XP_028131184.1"/>
    </source>
</evidence>
<dbReference type="AlphaFoldDB" id="A0A6P7F617"/>
<comment type="catalytic activity">
    <reaction evidence="16">
        <text>S-sulfanyl-L-cysteine + L-cysteine = S-disulfanyl-L-cysteine + L-alanine</text>
        <dbReference type="Rhea" id="RHEA:78627"/>
        <dbReference type="ChEBI" id="CHEBI:35235"/>
        <dbReference type="ChEBI" id="CHEBI:57972"/>
        <dbReference type="ChEBI" id="CHEBI:58591"/>
        <dbReference type="ChEBI" id="CHEBI:229465"/>
    </reaction>
    <physiologicalReaction direction="left-to-right" evidence="16">
        <dbReference type="Rhea" id="RHEA:78628"/>
    </physiologicalReaction>
</comment>
<reference evidence="22" key="1">
    <citation type="submission" date="2025-04" db="UniProtKB">
        <authorList>
            <consortium name="RefSeq"/>
        </authorList>
    </citation>
    <scope>IDENTIFICATION</scope>
    <source>
        <tissue evidence="22">Whole insect</tissue>
    </source>
</reference>
<evidence type="ECO:0000256" key="5">
    <source>
        <dbReference type="ARBA" id="ARBA00022723"/>
    </source>
</evidence>
<dbReference type="InParanoid" id="A0A6P7F617"/>
<dbReference type="InterPro" id="IPR009080">
    <property type="entry name" value="tRNAsynth_Ia_anticodon-bd"/>
</dbReference>
<dbReference type="RefSeq" id="XP_028131184.1">
    <property type="nucleotide sequence ID" value="XM_028275383.1"/>
</dbReference>
<evidence type="ECO:0000256" key="1">
    <source>
        <dbReference type="ARBA" id="ARBA00001947"/>
    </source>
</evidence>
<evidence type="ECO:0000313" key="21">
    <source>
        <dbReference type="Proteomes" id="UP001652700"/>
    </source>
</evidence>
<keyword evidence="5" id="KW-0479">Metal-binding</keyword>
<protein>
    <recommendedName>
        <fullName evidence="3">cysteine--tRNA ligase</fullName>
        <ecNumber evidence="3">6.1.1.16</ecNumber>
    </recommendedName>
    <alternativeName>
        <fullName evidence="11">Cysteinyl-tRNA synthetase</fullName>
    </alternativeName>
</protein>
<evidence type="ECO:0000256" key="2">
    <source>
        <dbReference type="ARBA" id="ARBA00005594"/>
    </source>
</evidence>
<dbReference type="SUPFAM" id="SSF52374">
    <property type="entry name" value="Nucleotidylyl transferase"/>
    <property type="match status" value="1"/>
</dbReference>
<dbReference type="Pfam" id="PF01406">
    <property type="entry name" value="tRNA-synt_1e"/>
    <property type="match status" value="1"/>
</dbReference>
<keyword evidence="4 22" id="KW-0436">Ligase</keyword>
<sequence length="510" mass="58823">MYMRIFKNLEYKLFHQKIIRKYSWIAPKGFDTEIKVYNCVSRQKEPLILKRKNVVTWYTCGPTVYDSSHIGHASCFIKLDIIQKILSNYFKYNVITCMNITDVDDKIIKRAFELGVKCDDLTKKYEKELWSELKSLKVEKPTIVLRVTEQIPYIISFIEKLIDNGQAYKASDHSVYFDVNTVNKYGKLQNIGSQEENKPSGVKKHVMDFALWKSRKDEDLFWKSPWGEGRPGWHIECSALASKIFGSNIDIHAGGIDLRFPHHENEEAQSCAYHDTPQWVNYWIHTGHLQLSNSEKMSKSLGNTLLIQEMLKTVSPEVFRMACTMSRYEYNMEYSEKLIATARSNYNNFKNCIQSCNEFKNGFLKASVNSELLNEHIHKCSNNIHSALCDDFDTPSVIKHLNQLVSTTNSMLHSKSFSDDQQGLVSILEVQHLISSILESFGFDMNGSEAVSKDFNDIVDVLNVFRQDVRNLAIVDKNKELLELCDKVRDNAKKCGITFKDRGKVSSWSV</sequence>
<dbReference type="EC" id="6.1.1.16" evidence="3"/>
<evidence type="ECO:0000256" key="9">
    <source>
        <dbReference type="ARBA" id="ARBA00022917"/>
    </source>
</evidence>